<evidence type="ECO:0000256" key="7">
    <source>
        <dbReference type="SAM" id="Phobius"/>
    </source>
</evidence>
<sequence>MALSKPKKKQYRPNPNKQSKEAQRKGSNKSLIFLTLAFVAVIAVIIIGLNQQSKPASFDYASLPTQGSTEAPVKLVEFGDFKCPSCQFFAQNIKPQLEKDFIDTGKASLSFVNYTFIGPDSETAALAAEAVHQQNPEAYWTYYKTLYDKQQDERIEWATPEHLVQLAKDANLPIDFDKLRSDIDNKTYKKRVDKDNESVRPLNVTGTPTLFINGKKYTGSMDYASIKATIEKTLKG</sequence>
<dbReference type="SUPFAM" id="SSF52833">
    <property type="entry name" value="Thioredoxin-like"/>
    <property type="match status" value="1"/>
</dbReference>
<evidence type="ECO:0000256" key="2">
    <source>
        <dbReference type="ARBA" id="ARBA00022729"/>
    </source>
</evidence>
<dbReference type="AlphaFoldDB" id="A0A917HHL4"/>
<evidence type="ECO:0000256" key="3">
    <source>
        <dbReference type="ARBA" id="ARBA00023002"/>
    </source>
</evidence>
<keyword evidence="10" id="KW-1185">Reference proteome</keyword>
<dbReference type="InterPro" id="IPR012336">
    <property type="entry name" value="Thioredoxin-like_fold"/>
</dbReference>
<dbReference type="PANTHER" id="PTHR13887:SF14">
    <property type="entry name" value="DISULFIDE BOND FORMATION PROTEIN D"/>
    <property type="match status" value="1"/>
</dbReference>
<dbReference type="InterPro" id="IPR013766">
    <property type="entry name" value="Thioredoxin_domain"/>
</dbReference>
<feature type="domain" description="Thioredoxin" evidence="8">
    <location>
        <begin position="52"/>
        <end position="235"/>
    </location>
</feature>
<keyword evidence="7" id="KW-0812">Transmembrane</keyword>
<keyword evidence="3" id="KW-0560">Oxidoreductase</keyword>
<dbReference type="InterPro" id="IPR036249">
    <property type="entry name" value="Thioredoxin-like_sf"/>
</dbReference>
<dbReference type="GO" id="GO:0016491">
    <property type="term" value="F:oxidoreductase activity"/>
    <property type="evidence" value="ECO:0007669"/>
    <property type="project" value="UniProtKB-KW"/>
</dbReference>
<evidence type="ECO:0000259" key="8">
    <source>
        <dbReference type="PROSITE" id="PS51352"/>
    </source>
</evidence>
<reference evidence="9 10" key="1">
    <citation type="journal article" date="2014" name="Int. J. Syst. Evol. Microbiol.">
        <title>Complete genome sequence of Corynebacterium casei LMG S-19264T (=DSM 44701T), isolated from a smear-ripened cheese.</title>
        <authorList>
            <consortium name="US DOE Joint Genome Institute (JGI-PGF)"/>
            <person name="Walter F."/>
            <person name="Albersmeier A."/>
            <person name="Kalinowski J."/>
            <person name="Ruckert C."/>
        </authorList>
    </citation>
    <scope>NUCLEOTIDE SEQUENCE [LARGE SCALE GENOMIC DNA]</scope>
    <source>
        <strain evidence="9 10">CGMCC 1.15286</strain>
    </source>
</reference>
<evidence type="ECO:0000256" key="4">
    <source>
        <dbReference type="ARBA" id="ARBA00023157"/>
    </source>
</evidence>
<proteinExistence type="inferred from homology"/>
<evidence type="ECO:0000313" key="9">
    <source>
        <dbReference type="EMBL" id="GGG79849.1"/>
    </source>
</evidence>
<evidence type="ECO:0000256" key="1">
    <source>
        <dbReference type="ARBA" id="ARBA00005791"/>
    </source>
</evidence>
<dbReference type="PANTHER" id="PTHR13887">
    <property type="entry name" value="GLUTATHIONE S-TRANSFERASE KAPPA"/>
    <property type="match status" value="1"/>
</dbReference>
<dbReference type="Pfam" id="PF13462">
    <property type="entry name" value="Thioredoxin_4"/>
    <property type="match status" value="1"/>
</dbReference>
<organism evidence="9 10">
    <name type="scientific">Paenibacillus radicis</name>
    <name type="common">ex Gao et al. 2016</name>
    <dbReference type="NCBI Taxonomy" id="1737354"/>
    <lineage>
        <taxon>Bacteria</taxon>
        <taxon>Bacillati</taxon>
        <taxon>Bacillota</taxon>
        <taxon>Bacilli</taxon>
        <taxon>Bacillales</taxon>
        <taxon>Paenibacillaceae</taxon>
        <taxon>Paenibacillus</taxon>
    </lineage>
</organism>
<dbReference type="PROSITE" id="PS51352">
    <property type="entry name" value="THIOREDOXIN_2"/>
    <property type="match status" value="1"/>
</dbReference>
<name>A0A917HHL4_9BACL</name>
<dbReference type="EMBL" id="BMHY01000009">
    <property type="protein sequence ID" value="GGG79849.1"/>
    <property type="molecule type" value="Genomic_DNA"/>
</dbReference>
<gene>
    <name evidence="9" type="primary">bdbD</name>
    <name evidence="9" type="ORF">GCM10010918_41210</name>
</gene>
<comment type="caution">
    <text evidence="9">The sequence shown here is derived from an EMBL/GenBank/DDBJ whole genome shotgun (WGS) entry which is preliminary data.</text>
</comment>
<evidence type="ECO:0000256" key="6">
    <source>
        <dbReference type="SAM" id="MobiDB-lite"/>
    </source>
</evidence>
<comment type="similarity">
    <text evidence="1">Belongs to the thioredoxin family. DsbA subfamily.</text>
</comment>
<keyword evidence="5" id="KW-0676">Redox-active center</keyword>
<accession>A0A917HHL4</accession>
<keyword evidence="2" id="KW-0732">Signal</keyword>
<keyword evidence="7" id="KW-1133">Transmembrane helix</keyword>
<feature type="region of interest" description="Disordered" evidence="6">
    <location>
        <begin position="1"/>
        <end position="24"/>
    </location>
</feature>
<dbReference type="Gene3D" id="3.40.30.10">
    <property type="entry name" value="Glutaredoxin"/>
    <property type="match status" value="1"/>
</dbReference>
<dbReference type="RefSeq" id="WP_188891089.1">
    <property type="nucleotide sequence ID" value="NZ_BMHY01000009.1"/>
</dbReference>
<feature type="compositionally biased region" description="Basic residues" evidence="6">
    <location>
        <begin position="1"/>
        <end position="11"/>
    </location>
</feature>
<keyword evidence="7" id="KW-0472">Membrane</keyword>
<evidence type="ECO:0000313" key="10">
    <source>
        <dbReference type="Proteomes" id="UP000600247"/>
    </source>
</evidence>
<keyword evidence="4" id="KW-1015">Disulfide bond</keyword>
<dbReference type="Proteomes" id="UP000600247">
    <property type="component" value="Unassembled WGS sequence"/>
</dbReference>
<protein>
    <submittedName>
        <fullName evidence="9">Disulfide bond formation protein D</fullName>
    </submittedName>
</protein>
<evidence type="ECO:0000256" key="5">
    <source>
        <dbReference type="ARBA" id="ARBA00023284"/>
    </source>
</evidence>
<feature type="transmembrane region" description="Helical" evidence="7">
    <location>
        <begin position="30"/>
        <end position="49"/>
    </location>
</feature>